<organism evidence="2 3">
    <name type="scientific">Brachionus calyciflorus</name>
    <dbReference type="NCBI Taxonomy" id="104777"/>
    <lineage>
        <taxon>Eukaryota</taxon>
        <taxon>Metazoa</taxon>
        <taxon>Spiralia</taxon>
        <taxon>Gnathifera</taxon>
        <taxon>Rotifera</taxon>
        <taxon>Eurotatoria</taxon>
        <taxon>Monogononta</taxon>
        <taxon>Pseudotrocha</taxon>
        <taxon>Ploima</taxon>
        <taxon>Brachionidae</taxon>
        <taxon>Brachionus</taxon>
    </lineage>
</organism>
<dbReference type="EMBL" id="CAJNOC010001216">
    <property type="protein sequence ID" value="CAF0845594.1"/>
    <property type="molecule type" value="Genomic_DNA"/>
</dbReference>
<feature type="compositionally biased region" description="Polar residues" evidence="1">
    <location>
        <begin position="27"/>
        <end position="37"/>
    </location>
</feature>
<keyword evidence="3" id="KW-1185">Reference proteome</keyword>
<comment type="caution">
    <text evidence="2">The sequence shown here is derived from an EMBL/GenBank/DDBJ whole genome shotgun (WGS) entry which is preliminary data.</text>
</comment>
<reference evidence="2" key="1">
    <citation type="submission" date="2021-02" db="EMBL/GenBank/DDBJ databases">
        <authorList>
            <person name="Nowell W R."/>
        </authorList>
    </citation>
    <scope>NUCLEOTIDE SEQUENCE</scope>
    <source>
        <strain evidence="2">Ploen Becks lab</strain>
    </source>
</reference>
<accession>A0A813VMV9</accession>
<gene>
    <name evidence="2" type="ORF">OXX778_LOCUS8682</name>
</gene>
<protein>
    <submittedName>
        <fullName evidence="2">Uncharacterized protein</fullName>
    </submittedName>
</protein>
<sequence>LYNEYDVALNIPIEKTQDEPVEEYTDETSLSSTTNEE</sequence>
<evidence type="ECO:0000256" key="1">
    <source>
        <dbReference type="SAM" id="MobiDB-lite"/>
    </source>
</evidence>
<dbReference type="Proteomes" id="UP000663879">
    <property type="component" value="Unassembled WGS sequence"/>
</dbReference>
<evidence type="ECO:0000313" key="3">
    <source>
        <dbReference type="Proteomes" id="UP000663879"/>
    </source>
</evidence>
<name>A0A813VMV9_9BILA</name>
<feature type="non-terminal residue" evidence="2">
    <location>
        <position position="1"/>
    </location>
</feature>
<dbReference type="AlphaFoldDB" id="A0A813VMV9"/>
<feature type="region of interest" description="Disordered" evidence="1">
    <location>
        <begin position="1"/>
        <end position="37"/>
    </location>
</feature>
<evidence type="ECO:0000313" key="2">
    <source>
        <dbReference type="EMBL" id="CAF0845594.1"/>
    </source>
</evidence>
<proteinExistence type="predicted"/>